<sequence>MPLIISSPTPHAPGRRVWSTEPSPVATEDNEPWRAVEDGLLRLAVAGHCYAGESQLRKGLRAVRARDWTALTRWPGSYWVLADDGDTTAVLTDLAATRPVYYMPGFDDGCTWSTSALALARRSGADVDHAALTARMVCPTVPEICGTESAFHGVRRLPGGHALLLGRDGSCRTVAYEPRRTVPFQQAAREFRESLVAAVQCRARSAWRLTADFSGGLDSTSVALLALRDGAELFGVTHHPTSQSDNDDLYYARQAAAGQTGLTHREVRDERGLFFEDLHKAPPTDQPFPDAARWRMRYAYQRHCAEWGSDVHLTGSGGDTLLTASPFYLADLTRTGGSGRFARHCLLRARLRHFPVYTVAARALLTSRTSNAQALRRLARDLTTGAPVPPPHRASRESLGWMRLSAVRSWLTDAARDELSRRLLRAAEECAVPVCETSRHRYVAELHEFGSWEAELRTQAEGMGVPHHAPLLDSTVVRAALAVPVVGHASTVVQKPLLEAALHGLVPDWLLHRSTKGAYFGSAYTGLRRNADTVRELIASSRLAAEGWIDAGAALAEVDRLTAGAAGKWSALEALTTTEMWLAQHSIAGGSHA</sequence>
<dbReference type="Gene3D" id="3.40.50.620">
    <property type="entry name" value="HUPs"/>
    <property type="match status" value="1"/>
</dbReference>
<name>A0A6G4WXJ2_9ACTN</name>
<evidence type="ECO:0000256" key="3">
    <source>
        <dbReference type="ARBA" id="ARBA00022888"/>
    </source>
</evidence>
<reference evidence="7 8" key="1">
    <citation type="submission" date="2020-02" db="EMBL/GenBank/DDBJ databases">
        <title>Whole-genome analyses of novel actinobacteria.</title>
        <authorList>
            <person name="Sahin N."/>
            <person name="Tatar D."/>
        </authorList>
    </citation>
    <scope>NUCLEOTIDE SEQUENCE [LARGE SCALE GENOMIC DNA]</scope>
    <source>
        <strain evidence="7 8">SB3404</strain>
    </source>
</reference>
<dbReference type="InterPro" id="IPR014729">
    <property type="entry name" value="Rossmann-like_a/b/a_fold"/>
</dbReference>
<feature type="region of interest" description="Disordered" evidence="5">
    <location>
        <begin position="1"/>
        <end position="28"/>
    </location>
</feature>
<dbReference type="SUPFAM" id="SSF52402">
    <property type="entry name" value="Adenine nucleotide alpha hydrolases-like"/>
    <property type="match status" value="1"/>
</dbReference>
<dbReference type="AlphaFoldDB" id="A0A6G4WXJ2"/>
<dbReference type="InterPro" id="IPR001962">
    <property type="entry name" value="Asn_synthase"/>
</dbReference>
<dbReference type="RefSeq" id="WP_165299685.1">
    <property type="nucleotide sequence ID" value="NZ_JAAKZZ010000159.1"/>
</dbReference>
<organism evidence="7 8">
    <name type="scientific">Streptomyces boncukensis</name>
    <dbReference type="NCBI Taxonomy" id="2711219"/>
    <lineage>
        <taxon>Bacteria</taxon>
        <taxon>Bacillati</taxon>
        <taxon>Actinomycetota</taxon>
        <taxon>Actinomycetes</taxon>
        <taxon>Kitasatosporales</taxon>
        <taxon>Streptomycetaceae</taxon>
        <taxon>Streptomyces</taxon>
    </lineage>
</organism>
<evidence type="ECO:0000313" key="7">
    <source>
        <dbReference type="EMBL" id="NGO70009.1"/>
    </source>
</evidence>
<dbReference type="NCBIfam" id="NF033561">
    <property type="entry name" value="macrolact_Ik_Al"/>
    <property type="match status" value="1"/>
</dbReference>
<evidence type="ECO:0000256" key="2">
    <source>
        <dbReference type="ARBA" id="ARBA00012737"/>
    </source>
</evidence>
<keyword evidence="3" id="KW-0028">Amino-acid biosynthesis</keyword>
<dbReference type="Proteomes" id="UP000477722">
    <property type="component" value="Unassembled WGS sequence"/>
</dbReference>
<evidence type="ECO:0000313" key="8">
    <source>
        <dbReference type="Proteomes" id="UP000477722"/>
    </source>
</evidence>
<dbReference type="InterPro" id="IPR029055">
    <property type="entry name" value="Ntn_hydrolases_N"/>
</dbReference>
<evidence type="ECO:0000256" key="4">
    <source>
        <dbReference type="ARBA" id="ARBA00048741"/>
    </source>
</evidence>
<dbReference type="GO" id="GO:0006529">
    <property type="term" value="P:asparagine biosynthetic process"/>
    <property type="evidence" value="ECO:0007669"/>
    <property type="project" value="UniProtKB-KW"/>
</dbReference>
<dbReference type="PANTHER" id="PTHR43284">
    <property type="entry name" value="ASPARAGINE SYNTHETASE (GLUTAMINE-HYDROLYZING)"/>
    <property type="match status" value="1"/>
</dbReference>
<dbReference type="GO" id="GO:0005829">
    <property type="term" value="C:cytosol"/>
    <property type="evidence" value="ECO:0007669"/>
    <property type="project" value="TreeGrafter"/>
</dbReference>
<dbReference type="Pfam" id="PF00733">
    <property type="entry name" value="Asn_synthase"/>
    <property type="match status" value="1"/>
</dbReference>
<evidence type="ECO:0000259" key="6">
    <source>
        <dbReference type="Pfam" id="PF00733"/>
    </source>
</evidence>
<dbReference type="PANTHER" id="PTHR43284:SF1">
    <property type="entry name" value="ASPARAGINE SYNTHETASE"/>
    <property type="match status" value="1"/>
</dbReference>
<keyword evidence="8" id="KW-1185">Reference proteome</keyword>
<comment type="pathway">
    <text evidence="1">Amino-acid biosynthesis; L-asparagine biosynthesis; L-asparagine from L-aspartate (L-Gln route): step 1/1.</text>
</comment>
<comment type="caution">
    <text evidence="7">The sequence shown here is derived from an EMBL/GenBank/DDBJ whole genome shotgun (WGS) entry which is preliminary data.</text>
</comment>
<accession>A0A6G4WXJ2</accession>
<protein>
    <recommendedName>
        <fullName evidence="2">asparagine synthase (glutamine-hydrolyzing)</fullName>
        <ecNumber evidence="2">6.3.5.4</ecNumber>
    </recommendedName>
</protein>
<dbReference type="EMBL" id="JAAKZZ010000159">
    <property type="protein sequence ID" value="NGO70009.1"/>
    <property type="molecule type" value="Genomic_DNA"/>
</dbReference>
<evidence type="ECO:0000256" key="1">
    <source>
        <dbReference type="ARBA" id="ARBA00005187"/>
    </source>
</evidence>
<dbReference type="GO" id="GO:0004066">
    <property type="term" value="F:asparagine synthase (glutamine-hydrolyzing) activity"/>
    <property type="evidence" value="ECO:0007669"/>
    <property type="project" value="UniProtKB-EC"/>
</dbReference>
<gene>
    <name evidence="7" type="ORF">G5C65_16935</name>
</gene>
<dbReference type="InterPro" id="IPR051786">
    <property type="entry name" value="ASN_synthetase/amidase"/>
</dbReference>
<comment type="catalytic activity">
    <reaction evidence="4">
        <text>L-aspartate + L-glutamine + ATP + H2O = L-asparagine + L-glutamate + AMP + diphosphate + H(+)</text>
        <dbReference type="Rhea" id="RHEA:12228"/>
        <dbReference type="ChEBI" id="CHEBI:15377"/>
        <dbReference type="ChEBI" id="CHEBI:15378"/>
        <dbReference type="ChEBI" id="CHEBI:29985"/>
        <dbReference type="ChEBI" id="CHEBI:29991"/>
        <dbReference type="ChEBI" id="CHEBI:30616"/>
        <dbReference type="ChEBI" id="CHEBI:33019"/>
        <dbReference type="ChEBI" id="CHEBI:58048"/>
        <dbReference type="ChEBI" id="CHEBI:58359"/>
        <dbReference type="ChEBI" id="CHEBI:456215"/>
        <dbReference type="EC" id="6.3.5.4"/>
    </reaction>
</comment>
<proteinExistence type="predicted"/>
<evidence type="ECO:0000256" key="5">
    <source>
        <dbReference type="SAM" id="MobiDB-lite"/>
    </source>
</evidence>
<keyword evidence="3" id="KW-0061">Asparagine biosynthesis</keyword>
<feature type="domain" description="Asparagine synthetase" evidence="6">
    <location>
        <begin position="190"/>
        <end position="582"/>
    </location>
</feature>
<dbReference type="SUPFAM" id="SSF56235">
    <property type="entry name" value="N-terminal nucleophile aminohydrolases (Ntn hydrolases)"/>
    <property type="match status" value="1"/>
</dbReference>
<dbReference type="EC" id="6.3.5.4" evidence="2"/>